<dbReference type="EMBL" id="PDND01000076">
    <property type="protein sequence ID" value="PGH32958.1"/>
    <property type="molecule type" value="Genomic_DNA"/>
</dbReference>
<protein>
    <submittedName>
        <fullName evidence="2">Uncharacterized protein</fullName>
    </submittedName>
</protein>
<keyword evidence="3" id="KW-1185">Reference proteome</keyword>
<feature type="region of interest" description="Disordered" evidence="1">
    <location>
        <begin position="1"/>
        <end position="60"/>
    </location>
</feature>
<proteinExistence type="predicted"/>
<sequence>MGPAIGKLNTGTYGAVQSKESLHNPEPATRLRRAGRAAEVAESEFETGQKGERNEWDNYT</sequence>
<organism evidence="2 3">
    <name type="scientific">[Emmonsia] crescens</name>
    <dbReference type="NCBI Taxonomy" id="73230"/>
    <lineage>
        <taxon>Eukaryota</taxon>
        <taxon>Fungi</taxon>
        <taxon>Dikarya</taxon>
        <taxon>Ascomycota</taxon>
        <taxon>Pezizomycotina</taxon>
        <taxon>Eurotiomycetes</taxon>
        <taxon>Eurotiomycetidae</taxon>
        <taxon>Onygenales</taxon>
        <taxon>Ajellomycetaceae</taxon>
        <taxon>Emergomyces</taxon>
    </lineage>
</organism>
<dbReference type="Proteomes" id="UP000226031">
    <property type="component" value="Unassembled WGS sequence"/>
</dbReference>
<gene>
    <name evidence="2" type="ORF">GX50_04240</name>
</gene>
<comment type="caution">
    <text evidence="2">The sequence shown here is derived from an EMBL/GenBank/DDBJ whole genome shotgun (WGS) entry which is preliminary data.</text>
</comment>
<evidence type="ECO:0000313" key="2">
    <source>
        <dbReference type="EMBL" id="PGH32958.1"/>
    </source>
</evidence>
<feature type="compositionally biased region" description="Basic and acidic residues" evidence="1">
    <location>
        <begin position="47"/>
        <end position="60"/>
    </location>
</feature>
<name>A0A2B7ZIG8_9EURO</name>
<reference evidence="2 3" key="1">
    <citation type="submission" date="2017-10" db="EMBL/GenBank/DDBJ databases">
        <title>Comparative genomics in systemic dimorphic fungi from Ajellomycetaceae.</title>
        <authorList>
            <person name="Munoz J.F."/>
            <person name="Mcewen J.G."/>
            <person name="Clay O.K."/>
            <person name="Cuomo C.A."/>
        </authorList>
    </citation>
    <scope>NUCLEOTIDE SEQUENCE [LARGE SCALE GENOMIC DNA]</scope>
    <source>
        <strain evidence="2 3">UAMH4076</strain>
    </source>
</reference>
<evidence type="ECO:0000313" key="3">
    <source>
        <dbReference type="Proteomes" id="UP000226031"/>
    </source>
</evidence>
<dbReference type="AlphaFoldDB" id="A0A2B7ZIG8"/>
<evidence type="ECO:0000256" key="1">
    <source>
        <dbReference type="SAM" id="MobiDB-lite"/>
    </source>
</evidence>
<accession>A0A2B7ZIG8</accession>